<organism evidence="1">
    <name type="scientific">termite gut metagenome</name>
    <dbReference type="NCBI Taxonomy" id="433724"/>
    <lineage>
        <taxon>unclassified sequences</taxon>
        <taxon>metagenomes</taxon>
        <taxon>organismal metagenomes</taxon>
    </lineage>
</organism>
<comment type="caution">
    <text evidence="1">The sequence shown here is derived from an EMBL/GenBank/DDBJ whole genome shotgun (WGS) entry which is preliminary data.</text>
</comment>
<sequence length="79" mass="9443">MAQVKSKTKQPTKKVIDILFQKFSYNNFSYEDIKNTVFMSYDDLKNQLFSLLESKTLNMIFNKEIGKIVYNIRHENKKN</sequence>
<evidence type="ECO:0000313" key="1">
    <source>
        <dbReference type="EMBL" id="KAA6304806.1"/>
    </source>
</evidence>
<reference evidence="1" key="1">
    <citation type="submission" date="2019-03" db="EMBL/GenBank/DDBJ databases">
        <title>Single cell metagenomics reveals metabolic interactions within the superorganism composed of flagellate Streblomastix strix and complex community of Bacteroidetes bacteria on its surface.</title>
        <authorList>
            <person name="Treitli S.C."/>
            <person name="Kolisko M."/>
            <person name="Husnik F."/>
            <person name="Keeling P."/>
            <person name="Hampl V."/>
        </authorList>
    </citation>
    <scope>NUCLEOTIDE SEQUENCE</scope>
    <source>
        <strain evidence="1">STM</strain>
    </source>
</reference>
<dbReference type="AlphaFoldDB" id="A0A5J4P609"/>
<accession>A0A5J4P609</accession>
<dbReference type="EMBL" id="SNRY01011212">
    <property type="protein sequence ID" value="KAA6304806.1"/>
    <property type="molecule type" value="Genomic_DNA"/>
</dbReference>
<protein>
    <submittedName>
        <fullName evidence="1">Uncharacterized protein</fullName>
    </submittedName>
</protein>
<proteinExistence type="predicted"/>
<gene>
    <name evidence="1" type="ORF">EZS27_043543</name>
</gene>
<name>A0A5J4P609_9ZZZZ</name>